<dbReference type="GO" id="GO:0016810">
    <property type="term" value="F:hydrolase activity, acting on carbon-nitrogen (but not peptide) bonds"/>
    <property type="evidence" value="ECO:0007669"/>
    <property type="project" value="InterPro"/>
</dbReference>
<dbReference type="AlphaFoldDB" id="A0AA46AFN2"/>
<evidence type="ECO:0000313" key="5">
    <source>
        <dbReference type="Proteomes" id="UP001157947"/>
    </source>
</evidence>
<dbReference type="PANTHER" id="PTHR34216:SF3">
    <property type="entry name" value="POLY-BETA-1,6-N-ACETYL-D-GLUCOSAMINE N-DEACETYLASE"/>
    <property type="match status" value="1"/>
</dbReference>
<evidence type="ECO:0000259" key="3">
    <source>
        <dbReference type="PROSITE" id="PS51677"/>
    </source>
</evidence>
<dbReference type="GO" id="GO:0005576">
    <property type="term" value="C:extracellular region"/>
    <property type="evidence" value="ECO:0007669"/>
    <property type="project" value="UniProtKB-SubCell"/>
</dbReference>
<feature type="domain" description="NodB homology" evidence="3">
    <location>
        <begin position="61"/>
        <end position="233"/>
    </location>
</feature>
<sequence length="233" mass="27455">MIAYMYHNIDKPPKEAKLKTLYLKPSMFKRQLYILSKLGYKSISGKDNLLNIDLEKNYEKKIVLLTFDDGYKDFIQNAYPTIEEYGYKAIIFVVANEIGNFNRWDYKVLNVKKYLMDLEDLRFLIKKGFIIGSHTLNHPFLTKISKEEAKKEIDYSKKLLEDKLGVAIETFCYPYGDYNQDIAKMVEEAGYKYAFTTKDGKIKDSEDRFQLKRINIFGNTYLPKFILKTVRSE</sequence>
<dbReference type="Proteomes" id="UP001157947">
    <property type="component" value="Unassembled WGS sequence"/>
</dbReference>
<dbReference type="SUPFAM" id="SSF88713">
    <property type="entry name" value="Glycoside hydrolase/deacetylase"/>
    <property type="match status" value="1"/>
</dbReference>
<dbReference type="EMBL" id="FXTX01000021">
    <property type="protein sequence ID" value="SMP20854.1"/>
    <property type="molecule type" value="Genomic_DNA"/>
</dbReference>
<dbReference type="Gene3D" id="3.20.20.370">
    <property type="entry name" value="Glycoside hydrolase/deacetylase"/>
    <property type="match status" value="1"/>
</dbReference>
<keyword evidence="2" id="KW-0732">Signal</keyword>
<proteinExistence type="predicted"/>
<accession>A0AA46AFN2</accession>
<dbReference type="Pfam" id="PF01522">
    <property type="entry name" value="Polysacc_deac_1"/>
    <property type="match status" value="1"/>
</dbReference>
<gene>
    <name evidence="4" type="ORF">SAMN06264868_12118</name>
</gene>
<dbReference type="InterPro" id="IPR051398">
    <property type="entry name" value="Polysacch_Deacetylase"/>
</dbReference>
<evidence type="ECO:0000313" key="4">
    <source>
        <dbReference type="EMBL" id="SMP20854.1"/>
    </source>
</evidence>
<name>A0AA46AFN2_9AQUI</name>
<dbReference type="GO" id="GO:0005975">
    <property type="term" value="P:carbohydrate metabolic process"/>
    <property type="evidence" value="ECO:0007669"/>
    <property type="project" value="InterPro"/>
</dbReference>
<reference evidence="4" key="1">
    <citation type="submission" date="2017-05" db="EMBL/GenBank/DDBJ databases">
        <authorList>
            <person name="Varghese N."/>
            <person name="Submissions S."/>
        </authorList>
    </citation>
    <scope>NUCLEOTIDE SEQUENCE</scope>
    <source>
        <strain evidence="4">DSM 18763</strain>
    </source>
</reference>
<dbReference type="PROSITE" id="PS51677">
    <property type="entry name" value="NODB"/>
    <property type="match status" value="1"/>
</dbReference>
<evidence type="ECO:0000256" key="2">
    <source>
        <dbReference type="ARBA" id="ARBA00022729"/>
    </source>
</evidence>
<dbReference type="RefSeq" id="WP_265134369.1">
    <property type="nucleotide sequence ID" value="NZ_FXTX01000021.1"/>
</dbReference>
<organism evidence="4 5">
    <name type="scientific">Venenivibrio stagnispumantis</name>
    <dbReference type="NCBI Taxonomy" id="407998"/>
    <lineage>
        <taxon>Bacteria</taxon>
        <taxon>Pseudomonadati</taxon>
        <taxon>Aquificota</taxon>
        <taxon>Aquificia</taxon>
        <taxon>Aquificales</taxon>
        <taxon>Hydrogenothermaceae</taxon>
        <taxon>Venenivibrio</taxon>
    </lineage>
</organism>
<comment type="caution">
    <text evidence="4">The sequence shown here is derived from an EMBL/GenBank/DDBJ whole genome shotgun (WGS) entry which is preliminary data.</text>
</comment>
<comment type="subcellular location">
    <subcellularLocation>
        <location evidence="1">Secreted</location>
    </subcellularLocation>
</comment>
<dbReference type="CDD" id="cd10918">
    <property type="entry name" value="CE4_NodB_like_5s_6s"/>
    <property type="match status" value="1"/>
</dbReference>
<dbReference type="InterPro" id="IPR002509">
    <property type="entry name" value="NODB_dom"/>
</dbReference>
<evidence type="ECO:0000256" key="1">
    <source>
        <dbReference type="ARBA" id="ARBA00004613"/>
    </source>
</evidence>
<protein>
    <submittedName>
        <fullName evidence="4">Peptidoglycan/xylan/chitin deacetylase, PgdA/CDA1 family</fullName>
    </submittedName>
</protein>
<keyword evidence="5" id="KW-1185">Reference proteome</keyword>
<dbReference type="PANTHER" id="PTHR34216">
    <property type="match status" value="1"/>
</dbReference>
<dbReference type="InterPro" id="IPR011330">
    <property type="entry name" value="Glyco_hydro/deAcase_b/a-brl"/>
</dbReference>